<proteinExistence type="predicted"/>
<organism evidence="1 2">
    <name type="scientific">Acinetobacter nematophilus</name>
    <dbReference type="NCBI Taxonomy" id="2994642"/>
    <lineage>
        <taxon>Bacteria</taxon>
        <taxon>Pseudomonadati</taxon>
        <taxon>Pseudomonadota</taxon>
        <taxon>Gammaproteobacteria</taxon>
        <taxon>Moraxellales</taxon>
        <taxon>Moraxellaceae</taxon>
        <taxon>Acinetobacter</taxon>
    </lineage>
</organism>
<protein>
    <submittedName>
        <fullName evidence="1">Phage tail protein</fullName>
    </submittedName>
</protein>
<evidence type="ECO:0000313" key="2">
    <source>
        <dbReference type="Proteomes" id="UP001146019"/>
    </source>
</evidence>
<sequence>MLVYGSFVTMMRLGDFKFGIYTAAYQELNRTTQYQWGEQSVLGDWDNLQFLGPGQDTMTLTGVIFPEWNGGTRQLDNLRGLGSLGKPQLLINGSGKVLGNWIITEVSEGQSKHAAFGVPRRQEFMINLRKHSDVMGSLGLANIIRGAIGRL</sequence>
<gene>
    <name evidence="1" type="ORF">OSH00_00560</name>
</gene>
<reference evidence="1" key="1">
    <citation type="submission" date="2022-11" db="EMBL/GenBank/DDBJ databases">
        <title>Biodiversity and phylogenetic relationships of bacteria.</title>
        <authorList>
            <person name="Machado R.A.R."/>
            <person name="Bhat A."/>
            <person name="Loulou A."/>
            <person name="Kallel S."/>
        </authorList>
    </citation>
    <scope>NUCLEOTIDE SEQUENCE</scope>
    <source>
        <strain evidence="1">A-IN1</strain>
    </source>
</reference>
<dbReference type="AlphaFoldDB" id="A0A9X3IGG4"/>
<dbReference type="Pfam" id="PF06995">
    <property type="entry name" value="Phage_P2_GpU"/>
    <property type="match status" value="1"/>
</dbReference>
<dbReference type="Proteomes" id="UP001146019">
    <property type="component" value="Unassembled WGS sequence"/>
</dbReference>
<dbReference type="PIRSF" id="PIRSF029208">
    <property type="entry name" value="Phage_tail_GPU"/>
    <property type="match status" value="1"/>
</dbReference>
<dbReference type="InterPro" id="IPR016912">
    <property type="entry name" value="Phage_P2_GpU"/>
</dbReference>
<evidence type="ECO:0000313" key="1">
    <source>
        <dbReference type="EMBL" id="MCX5466239.1"/>
    </source>
</evidence>
<accession>A0A9X3IGG4</accession>
<dbReference type="InterPro" id="IPR009734">
    <property type="entry name" value="Myoviridae_GpU"/>
</dbReference>
<dbReference type="EMBL" id="JAPKMY010000001">
    <property type="protein sequence ID" value="MCX5466239.1"/>
    <property type="molecule type" value="Genomic_DNA"/>
</dbReference>
<dbReference type="RefSeq" id="WP_266128797.1">
    <property type="nucleotide sequence ID" value="NZ_JAPKMY010000001.1"/>
</dbReference>
<keyword evidence="2" id="KW-1185">Reference proteome</keyword>
<name>A0A9X3IGG4_9GAMM</name>
<comment type="caution">
    <text evidence="1">The sequence shown here is derived from an EMBL/GenBank/DDBJ whole genome shotgun (WGS) entry which is preliminary data.</text>
</comment>